<proteinExistence type="predicted"/>
<sequence>MSPFVIFLIVLTIAYMLYYAAMITIDLTAKPNDDEAKEETLDTSDMDDGAGYTPKAVIENSDGGFKVHDFEAQNPGIEPENTIAEAEEEESEQQQAEQQTPEPQTLPEPEPEPEPIPKQEQDEQEEAIEKVKEEPAADETIEPPTEEEIEGIHTVKFVEDAPVTVREEVDKSDVPAFDPSLNPPAYDVSEVYGSPERDTSVARKANVVSTSLSSIETKGNQFDSFDLRNILADEEQTQQERIEVHHEATRM</sequence>
<feature type="compositionally biased region" description="Low complexity" evidence="1">
    <location>
        <begin position="93"/>
        <end position="107"/>
    </location>
</feature>
<name>A0A3E4R8C6_BACUN</name>
<evidence type="ECO:0000313" key="4">
    <source>
        <dbReference type="Proteomes" id="UP000260795"/>
    </source>
</evidence>
<evidence type="ECO:0000256" key="2">
    <source>
        <dbReference type="SAM" id="Phobius"/>
    </source>
</evidence>
<keyword evidence="2" id="KW-0812">Transmembrane</keyword>
<feature type="compositionally biased region" description="Acidic residues" evidence="1">
    <location>
        <begin position="136"/>
        <end position="149"/>
    </location>
</feature>
<feature type="region of interest" description="Disordered" evidence="1">
    <location>
        <begin position="36"/>
        <end position="155"/>
    </location>
</feature>
<evidence type="ECO:0000313" key="3">
    <source>
        <dbReference type="EMBL" id="RGL16272.1"/>
    </source>
</evidence>
<feature type="compositionally biased region" description="Basic and acidic residues" evidence="1">
    <location>
        <begin position="115"/>
        <end position="135"/>
    </location>
</feature>
<comment type="caution">
    <text evidence="3">The sequence shown here is derived from an EMBL/GenBank/DDBJ whole genome shotgun (WGS) entry which is preliminary data.</text>
</comment>
<dbReference type="Proteomes" id="UP000260795">
    <property type="component" value="Unassembled WGS sequence"/>
</dbReference>
<protein>
    <submittedName>
        <fullName evidence="3">Uncharacterized protein</fullName>
    </submittedName>
</protein>
<dbReference type="EMBL" id="QSRK01000004">
    <property type="protein sequence ID" value="RGL16272.1"/>
    <property type="molecule type" value="Genomic_DNA"/>
</dbReference>
<feature type="transmembrane region" description="Helical" evidence="2">
    <location>
        <begin position="6"/>
        <end position="27"/>
    </location>
</feature>
<reference evidence="3 4" key="1">
    <citation type="submission" date="2018-08" db="EMBL/GenBank/DDBJ databases">
        <title>A genome reference for cultivated species of the human gut microbiota.</title>
        <authorList>
            <person name="Zou Y."/>
            <person name="Xue W."/>
            <person name="Luo G."/>
        </authorList>
    </citation>
    <scope>NUCLEOTIDE SEQUENCE [LARGE SCALE GENOMIC DNA]</scope>
    <source>
        <strain evidence="3 4">TF08-13</strain>
    </source>
</reference>
<evidence type="ECO:0000256" key="1">
    <source>
        <dbReference type="SAM" id="MobiDB-lite"/>
    </source>
</evidence>
<organism evidence="3 4">
    <name type="scientific">Bacteroides uniformis</name>
    <dbReference type="NCBI Taxonomy" id="820"/>
    <lineage>
        <taxon>Bacteria</taxon>
        <taxon>Pseudomonadati</taxon>
        <taxon>Bacteroidota</taxon>
        <taxon>Bacteroidia</taxon>
        <taxon>Bacteroidales</taxon>
        <taxon>Bacteroidaceae</taxon>
        <taxon>Bacteroides</taxon>
    </lineage>
</organism>
<gene>
    <name evidence="3" type="ORF">DXC80_03620</name>
</gene>
<keyword evidence="2" id="KW-0472">Membrane</keyword>
<dbReference type="AlphaFoldDB" id="A0A3E4R8C6"/>
<dbReference type="RefSeq" id="WP_117680667.1">
    <property type="nucleotide sequence ID" value="NZ_QSRK01000004.1"/>
</dbReference>
<accession>A0A3E4R8C6</accession>
<keyword evidence="2" id="KW-1133">Transmembrane helix</keyword>